<dbReference type="eggNOG" id="COG2072">
    <property type="taxonomic scope" value="Bacteria"/>
</dbReference>
<feature type="domain" description="FAD/NAD(P)-binding" evidence="1">
    <location>
        <begin position="6"/>
        <end position="364"/>
    </location>
</feature>
<dbReference type="PRINTS" id="PR00368">
    <property type="entry name" value="FADPNR"/>
</dbReference>
<evidence type="ECO:0000313" key="3">
    <source>
        <dbReference type="Proteomes" id="UP000018896"/>
    </source>
</evidence>
<dbReference type="RefSeq" id="WP_035666504.1">
    <property type="nucleotide sequence ID" value="NZ_BAUV01000035.1"/>
</dbReference>
<dbReference type="PANTHER" id="PTHR38663">
    <property type="match status" value="1"/>
</dbReference>
<dbReference type="PANTHER" id="PTHR38663:SF1">
    <property type="entry name" value="L-ORNITHINE N(5)-MONOOXYGENASE"/>
    <property type="match status" value="1"/>
</dbReference>
<gene>
    <name evidence="2" type="ORF">JCM9157_3667</name>
</gene>
<accession>W4QXW1</accession>
<dbReference type="OrthoDB" id="370110at2"/>
<protein>
    <recommendedName>
        <fullName evidence="1">FAD/NAD(P)-binding domain-containing protein</fullName>
    </recommendedName>
</protein>
<proteinExistence type="predicted"/>
<dbReference type="GO" id="GO:0016491">
    <property type="term" value="F:oxidoreductase activity"/>
    <property type="evidence" value="ECO:0007669"/>
    <property type="project" value="InterPro"/>
</dbReference>
<dbReference type="Proteomes" id="UP000018896">
    <property type="component" value="Unassembled WGS sequence"/>
</dbReference>
<reference evidence="2 3" key="1">
    <citation type="journal article" date="2014" name="Genome Announc.">
        <title>Draft Genome Sequences of Three Alkaliphilic Bacillus Strains, Bacillus wakoensis JCM 9140T, Bacillus akibai JCM 9157T, and Bacillus hemicellulosilyticus JCM 9152T.</title>
        <authorList>
            <person name="Yuki M."/>
            <person name="Oshima K."/>
            <person name="Suda W."/>
            <person name="Oshida Y."/>
            <person name="Kitamura K."/>
            <person name="Iida T."/>
            <person name="Hattori M."/>
            <person name="Ohkuma M."/>
        </authorList>
    </citation>
    <scope>NUCLEOTIDE SEQUENCE [LARGE SCALE GENOMIC DNA]</scope>
    <source>
        <strain evidence="2 3">JCM 9157</strain>
    </source>
</reference>
<evidence type="ECO:0000259" key="1">
    <source>
        <dbReference type="Pfam" id="PF07992"/>
    </source>
</evidence>
<dbReference type="EMBL" id="BAUV01000035">
    <property type="protein sequence ID" value="GAE36478.1"/>
    <property type="molecule type" value="Genomic_DNA"/>
</dbReference>
<dbReference type="Pfam" id="PF07992">
    <property type="entry name" value="Pyr_redox_2"/>
    <property type="match status" value="1"/>
</dbReference>
<organism evidence="2 3">
    <name type="scientific">Halalkalibacter akibai (strain ATCC 43226 / DSM 21942 / CIP 109018 / JCM 9157 / 1139)</name>
    <name type="common">Bacillus akibai</name>
    <dbReference type="NCBI Taxonomy" id="1236973"/>
    <lineage>
        <taxon>Bacteria</taxon>
        <taxon>Bacillati</taxon>
        <taxon>Bacillota</taxon>
        <taxon>Bacilli</taxon>
        <taxon>Bacillales</taxon>
        <taxon>Bacillaceae</taxon>
        <taxon>Halalkalibacter</taxon>
    </lineage>
</organism>
<dbReference type="InterPro" id="IPR036188">
    <property type="entry name" value="FAD/NAD-bd_sf"/>
</dbReference>
<dbReference type="InterPro" id="IPR023753">
    <property type="entry name" value="FAD/NAD-binding_dom"/>
</dbReference>
<sequence>MVEWTIIGGGIQGCTLANYLIKTNRTTISNLVIIDPNPEPLFTWKKCTKTIEMPFLRSPSIHHLDLDPFSLEKFAKSEEGNRLTQFYGRYDRPSLVLFNKHCDVLFNEIQLEKSWNQGRVEQLVKVKQNWLIKLSDGREFESKNVVLAMGVSENPNWPEWANQLVNEGANVHHIYDNAVNTDNNSMDNMVILGGGISAVHTALKWSKRRPGKVRLVTRHPFRLHQFDSDPGWLGPKKMNSFRKVTCLNKRRHLIINARHKGSIPQELKAKVLKEEKDGRLEIIVDEISNATYSNGEINLKLKNTKIVTNQILLATGFNPAPPGFNWLTSIIKSEGLLCAACGYPIVSEKTLEWKDKLFVIGALAELAVGPVSRNISGARRGAERIVQL</sequence>
<dbReference type="STRING" id="1236973.JCM9157_3667"/>
<keyword evidence="3" id="KW-1185">Reference proteome</keyword>
<comment type="caution">
    <text evidence="2">The sequence shown here is derived from an EMBL/GenBank/DDBJ whole genome shotgun (WGS) entry which is preliminary data.</text>
</comment>
<dbReference type="AlphaFoldDB" id="W4QXW1"/>
<evidence type="ECO:0000313" key="2">
    <source>
        <dbReference type="EMBL" id="GAE36478.1"/>
    </source>
</evidence>
<dbReference type="SUPFAM" id="SSF51905">
    <property type="entry name" value="FAD/NAD(P)-binding domain"/>
    <property type="match status" value="2"/>
</dbReference>
<name>W4QXW1_HALA3</name>
<dbReference type="Gene3D" id="3.50.50.60">
    <property type="entry name" value="FAD/NAD(P)-binding domain"/>
    <property type="match status" value="1"/>
</dbReference>